<evidence type="ECO:0008006" key="3">
    <source>
        <dbReference type="Google" id="ProtNLM"/>
    </source>
</evidence>
<accession>A0A814GPK9</accession>
<name>A0A814GPK9_ADIRI</name>
<dbReference type="OrthoDB" id="1711136at2759"/>
<evidence type="ECO:0000313" key="1">
    <source>
        <dbReference type="EMBL" id="CAF0999144.1"/>
    </source>
</evidence>
<sequence length="196" mass="22319">MRKVAQMLAFLGNIVYLKFSSKLIMNDEWSRCPICFEDYTLEHRPTTFTCGHSTCIDHTVGTKRLRNCAICHGISHWSTIKLPTATASRDNAAEMIHRDELYARRLQAELLHGRERAVVIDPTPQASQAASAQNQPVGYLKNCGHRCDLRTTQRCCTCSDRRPRRQGNTYETYVDGRGVVNSAARNEFYCSTCKRQ</sequence>
<dbReference type="EMBL" id="CAJNOJ010000061">
    <property type="protein sequence ID" value="CAF0999144.1"/>
    <property type="molecule type" value="Genomic_DNA"/>
</dbReference>
<dbReference type="InterPro" id="IPR013083">
    <property type="entry name" value="Znf_RING/FYVE/PHD"/>
</dbReference>
<comment type="caution">
    <text evidence="1">The sequence shown here is derived from an EMBL/GenBank/DDBJ whole genome shotgun (WGS) entry which is preliminary data.</text>
</comment>
<protein>
    <recommendedName>
        <fullName evidence="3">RING-type domain-containing protein</fullName>
    </recommendedName>
</protein>
<dbReference type="Gene3D" id="3.30.40.10">
    <property type="entry name" value="Zinc/RING finger domain, C3HC4 (zinc finger)"/>
    <property type="match status" value="1"/>
</dbReference>
<proteinExistence type="predicted"/>
<dbReference type="Proteomes" id="UP000663852">
    <property type="component" value="Unassembled WGS sequence"/>
</dbReference>
<evidence type="ECO:0000313" key="2">
    <source>
        <dbReference type="Proteomes" id="UP000663852"/>
    </source>
</evidence>
<gene>
    <name evidence="1" type="ORF">EDS130_LOCUS14792</name>
</gene>
<dbReference type="SUPFAM" id="SSF57850">
    <property type="entry name" value="RING/U-box"/>
    <property type="match status" value="1"/>
</dbReference>
<reference evidence="1" key="1">
    <citation type="submission" date="2021-02" db="EMBL/GenBank/DDBJ databases">
        <authorList>
            <person name="Nowell W R."/>
        </authorList>
    </citation>
    <scope>NUCLEOTIDE SEQUENCE</scope>
</reference>
<organism evidence="1 2">
    <name type="scientific">Adineta ricciae</name>
    <name type="common">Rotifer</name>
    <dbReference type="NCBI Taxonomy" id="249248"/>
    <lineage>
        <taxon>Eukaryota</taxon>
        <taxon>Metazoa</taxon>
        <taxon>Spiralia</taxon>
        <taxon>Gnathifera</taxon>
        <taxon>Rotifera</taxon>
        <taxon>Eurotatoria</taxon>
        <taxon>Bdelloidea</taxon>
        <taxon>Adinetida</taxon>
        <taxon>Adinetidae</taxon>
        <taxon>Adineta</taxon>
    </lineage>
</organism>
<dbReference type="AlphaFoldDB" id="A0A814GPK9"/>